<protein>
    <submittedName>
        <fullName evidence="2">Uncharacterized protein</fullName>
    </submittedName>
</protein>
<reference evidence="2" key="1">
    <citation type="submission" date="2022-04" db="EMBL/GenBank/DDBJ databases">
        <title>A functionally conserved STORR gene fusion in Papaver species that diverged 16.8 million years ago.</title>
        <authorList>
            <person name="Catania T."/>
        </authorList>
    </citation>
    <scope>NUCLEOTIDE SEQUENCE</scope>
    <source>
        <strain evidence="2">S-188037</strain>
    </source>
</reference>
<evidence type="ECO:0000313" key="3">
    <source>
        <dbReference type="Proteomes" id="UP001202328"/>
    </source>
</evidence>
<feature type="compositionally biased region" description="Low complexity" evidence="1">
    <location>
        <begin position="38"/>
        <end position="55"/>
    </location>
</feature>
<gene>
    <name evidence="2" type="ORF">MKW98_031929</name>
</gene>
<feature type="compositionally biased region" description="Polar residues" evidence="1">
    <location>
        <begin position="61"/>
        <end position="70"/>
    </location>
</feature>
<dbReference type="EMBL" id="JAJJMB010011222">
    <property type="protein sequence ID" value="KAI3903275.1"/>
    <property type="molecule type" value="Genomic_DNA"/>
</dbReference>
<name>A0AAD4SFE8_9MAGN</name>
<dbReference type="AlphaFoldDB" id="A0AAD4SFE8"/>
<feature type="compositionally biased region" description="Polar residues" evidence="1">
    <location>
        <begin position="101"/>
        <end position="114"/>
    </location>
</feature>
<comment type="caution">
    <text evidence="2">The sequence shown here is derived from an EMBL/GenBank/DDBJ whole genome shotgun (WGS) entry which is preliminary data.</text>
</comment>
<evidence type="ECO:0000256" key="1">
    <source>
        <dbReference type="SAM" id="MobiDB-lite"/>
    </source>
</evidence>
<feature type="region of interest" description="Disordered" evidence="1">
    <location>
        <begin position="38"/>
        <end position="114"/>
    </location>
</feature>
<evidence type="ECO:0000313" key="2">
    <source>
        <dbReference type="EMBL" id="KAI3903275.1"/>
    </source>
</evidence>
<accession>A0AAD4SFE8</accession>
<sequence length="128" mass="14047">PTQTQIREITPLNPISLKPFIKLVSILILLKMTMVRLSSGSSSRSRATSSRSTASHWPTPLFNTSASPDRSASPGEHSPRDVDSNEPMGSVRAEDQWHADFQQSVNETQTQASRNVDHLLPVAFNAHG</sequence>
<organism evidence="2 3">
    <name type="scientific">Papaver atlanticum</name>
    <dbReference type="NCBI Taxonomy" id="357466"/>
    <lineage>
        <taxon>Eukaryota</taxon>
        <taxon>Viridiplantae</taxon>
        <taxon>Streptophyta</taxon>
        <taxon>Embryophyta</taxon>
        <taxon>Tracheophyta</taxon>
        <taxon>Spermatophyta</taxon>
        <taxon>Magnoliopsida</taxon>
        <taxon>Ranunculales</taxon>
        <taxon>Papaveraceae</taxon>
        <taxon>Papaveroideae</taxon>
        <taxon>Papaver</taxon>
    </lineage>
</organism>
<feature type="non-terminal residue" evidence="2">
    <location>
        <position position="128"/>
    </location>
</feature>
<dbReference type="Proteomes" id="UP001202328">
    <property type="component" value="Unassembled WGS sequence"/>
</dbReference>
<proteinExistence type="predicted"/>
<keyword evidence="3" id="KW-1185">Reference proteome</keyword>